<keyword evidence="3" id="KW-0732">Signal</keyword>
<dbReference type="AlphaFoldDB" id="A0A4D6MP51"/>
<evidence type="ECO:0000259" key="4">
    <source>
        <dbReference type="Pfam" id="PF00234"/>
    </source>
</evidence>
<evidence type="ECO:0000256" key="2">
    <source>
        <dbReference type="ARBA" id="ARBA00023157"/>
    </source>
</evidence>
<gene>
    <name evidence="5" type="ORF">DEO72_LG7g2914</name>
</gene>
<comment type="similarity">
    <text evidence="1">Belongs to the plant LTP family.</text>
</comment>
<dbReference type="Gene3D" id="1.10.110.10">
    <property type="entry name" value="Plant lipid-transfer and hydrophobic proteins"/>
    <property type="match status" value="1"/>
</dbReference>
<evidence type="ECO:0000313" key="6">
    <source>
        <dbReference type="Proteomes" id="UP000501690"/>
    </source>
</evidence>
<dbReference type="GO" id="GO:0006869">
    <property type="term" value="P:lipid transport"/>
    <property type="evidence" value="ECO:0007669"/>
    <property type="project" value="InterPro"/>
</dbReference>
<keyword evidence="6" id="KW-1185">Reference proteome</keyword>
<dbReference type="Proteomes" id="UP000501690">
    <property type="component" value="Linkage Group LG7"/>
</dbReference>
<feature type="domain" description="Bifunctional inhibitor/plant lipid transfer protein/seed storage helical" evidence="4">
    <location>
        <begin position="29"/>
        <end position="114"/>
    </location>
</feature>
<dbReference type="GO" id="GO:0008289">
    <property type="term" value="F:lipid binding"/>
    <property type="evidence" value="ECO:0007669"/>
    <property type="project" value="InterPro"/>
</dbReference>
<dbReference type="PANTHER" id="PTHR33076">
    <property type="entry name" value="NON-SPECIFIC LIPID-TRANSFER PROTEIN 2-RELATED"/>
    <property type="match status" value="1"/>
</dbReference>
<organism evidence="5 6">
    <name type="scientific">Vigna unguiculata</name>
    <name type="common">Cowpea</name>
    <dbReference type="NCBI Taxonomy" id="3917"/>
    <lineage>
        <taxon>Eukaryota</taxon>
        <taxon>Viridiplantae</taxon>
        <taxon>Streptophyta</taxon>
        <taxon>Embryophyta</taxon>
        <taxon>Tracheophyta</taxon>
        <taxon>Spermatophyta</taxon>
        <taxon>Magnoliopsida</taxon>
        <taxon>eudicotyledons</taxon>
        <taxon>Gunneridae</taxon>
        <taxon>Pentapetalae</taxon>
        <taxon>rosids</taxon>
        <taxon>fabids</taxon>
        <taxon>Fabales</taxon>
        <taxon>Fabaceae</taxon>
        <taxon>Papilionoideae</taxon>
        <taxon>50 kb inversion clade</taxon>
        <taxon>NPAAA clade</taxon>
        <taxon>indigoferoid/millettioid clade</taxon>
        <taxon>Phaseoleae</taxon>
        <taxon>Vigna</taxon>
    </lineage>
</organism>
<dbReference type="InterPro" id="IPR016140">
    <property type="entry name" value="Bifunc_inhib/LTP/seed_store"/>
</dbReference>
<dbReference type="Pfam" id="PF00234">
    <property type="entry name" value="Tryp_alpha_amyl"/>
    <property type="match status" value="1"/>
</dbReference>
<dbReference type="EMBL" id="CP039351">
    <property type="protein sequence ID" value="QCE01615.1"/>
    <property type="molecule type" value="Genomic_DNA"/>
</dbReference>
<evidence type="ECO:0000256" key="3">
    <source>
        <dbReference type="SAM" id="SignalP"/>
    </source>
</evidence>
<accession>A0A4D6MP51</accession>
<name>A0A4D6MP51_VIGUN</name>
<feature type="chain" id="PRO_5020030086" description="Bifunctional inhibitor/plant lipid transfer protein/seed storage helical domain-containing protein" evidence="3">
    <location>
        <begin position="21"/>
        <end position="116"/>
    </location>
</feature>
<keyword evidence="2" id="KW-1015">Disulfide bond</keyword>
<evidence type="ECO:0000256" key="1">
    <source>
        <dbReference type="ARBA" id="ARBA00009748"/>
    </source>
</evidence>
<proteinExistence type="inferred from homology"/>
<dbReference type="PRINTS" id="PR00382">
    <property type="entry name" value="LIPIDTRNSFER"/>
</dbReference>
<dbReference type="SUPFAM" id="SSF47699">
    <property type="entry name" value="Bifunctional inhibitor/lipid-transfer protein/seed storage 2S albumin"/>
    <property type="match status" value="1"/>
</dbReference>
<reference evidence="5 6" key="1">
    <citation type="submission" date="2019-04" db="EMBL/GenBank/DDBJ databases">
        <title>An improved genome assembly and genetic linkage map for asparagus bean, Vigna unguiculata ssp. sesquipedialis.</title>
        <authorList>
            <person name="Xia Q."/>
            <person name="Zhang R."/>
            <person name="Dong Y."/>
        </authorList>
    </citation>
    <scope>NUCLEOTIDE SEQUENCE [LARGE SCALE GENOMIC DNA]</scope>
    <source>
        <tissue evidence="5">Leaf</tissue>
    </source>
</reference>
<feature type="signal peptide" evidence="3">
    <location>
        <begin position="1"/>
        <end position="20"/>
    </location>
</feature>
<evidence type="ECO:0000313" key="5">
    <source>
        <dbReference type="EMBL" id="QCE01615.1"/>
    </source>
</evidence>
<protein>
    <recommendedName>
        <fullName evidence="4">Bifunctional inhibitor/plant lipid transfer protein/seed storage helical domain-containing protein</fullName>
    </recommendedName>
</protein>
<dbReference type="InterPro" id="IPR036312">
    <property type="entry name" value="Bifun_inhib/LTP/seed_sf"/>
</dbReference>
<dbReference type="InterPro" id="IPR000528">
    <property type="entry name" value="Plant_nsLTP"/>
</dbReference>
<sequence>MKPVFVSFFTLLVLVFTVAAKEPSKGLTCDQEKTLVAPCVDFLTKKTDTPATPCCEGLKKIIESSPTKKEKKAACKCLKEAASQVPNLDKDRANNLCKTCKITVDFLFSKNFECEK</sequence>